<dbReference type="InterPro" id="IPR043504">
    <property type="entry name" value="Peptidase_S1_PA_chymotrypsin"/>
</dbReference>
<dbReference type="GO" id="GO:0016485">
    <property type="term" value="P:protein processing"/>
    <property type="evidence" value="ECO:0007669"/>
    <property type="project" value="InterPro"/>
</dbReference>
<comment type="caution">
    <text evidence="1">The sequence shown here is derived from an EMBL/GenBank/DDBJ whole genome shotgun (WGS) entry which is preliminary data.</text>
</comment>
<dbReference type="GO" id="GO:0031998">
    <property type="term" value="P:regulation of fatty acid beta-oxidation"/>
    <property type="evidence" value="ECO:0007669"/>
    <property type="project" value="TreeGrafter"/>
</dbReference>
<dbReference type="Pfam" id="PF13365">
    <property type="entry name" value="Trypsin_2"/>
    <property type="match status" value="1"/>
</dbReference>
<reference evidence="1" key="2">
    <citation type="submission" date="2023-05" db="EMBL/GenBank/DDBJ databases">
        <authorList>
            <person name="Fouks B."/>
        </authorList>
    </citation>
    <scope>NUCLEOTIDE SEQUENCE</scope>
    <source>
        <strain evidence="1">Stay&amp;Tobe</strain>
        <tissue evidence="1">Testes</tissue>
    </source>
</reference>
<feature type="non-terminal residue" evidence="1">
    <location>
        <position position="1"/>
    </location>
</feature>
<dbReference type="GO" id="GO:0005777">
    <property type="term" value="C:peroxisome"/>
    <property type="evidence" value="ECO:0007669"/>
    <property type="project" value="InterPro"/>
</dbReference>
<dbReference type="GO" id="GO:0004252">
    <property type="term" value="F:serine-type endopeptidase activity"/>
    <property type="evidence" value="ECO:0007669"/>
    <property type="project" value="InterPro"/>
</dbReference>
<gene>
    <name evidence="1" type="ORF">L9F63_013334</name>
</gene>
<evidence type="ECO:0008006" key="3">
    <source>
        <dbReference type="Google" id="ProtNLM"/>
    </source>
</evidence>
<dbReference type="PANTHER" id="PTHR21004">
    <property type="entry name" value="SERINE PROTEASE-RELATED"/>
    <property type="match status" value="1"/>
</dbReference>
<dbReference type="Gene3D" id="2.40.10.10">
    <property type="entry name" value="Trypsin-like serine proteases"/>
    <property type="match status" value="2"/>
</dbReference>
<dbReference type="SUPFAM" id="SSF50494">
    <property type="entry name" value="Trypsin-like serine proteases"/>
    <property type="match status" value="2"/>
</dbReference>
<sequence>NMVVMNARGVLVSCDLSGTTSTKYSGILLHNTWILTTGSILNCLIHNNSNLNIESPWKNLLKSVVPGSLVRIHNTFLQNTPISFSALCPAVTSPNQGTSRLDTLTTINKSLMKFIPKYQSSKELWDNNKKLSSSISSLASHSPETHTEYKCDLKYIWKSPLVIEAVDSLLSSWTLGSTSGGNDDADIDAESEIAKHLLPMFLIFKLNSNKYDGCEKAELNDVVQVLQELFEQDEDILKRGRMTVVESTPFGNSLFYNSLTEGIISNVVGPGNCLILTDARTALGCEGGPIFVLAERDKKSKVYLIGMVVCSLSWWRGEWVGFTLGVALKAAVHHCIHETTPSYSISSLKPSSKYIDKLGTMGQNLVLVRCGVGWGSGIVIDADKGVILTCSHVVRKAHNNPITIYWKDMKKPAKLLFRSKDGIAYDVAILHVEPGMHFQSASFSSRIPKKGEPVIAAGFPLFSEDNIRPTVTRGIVAHVSNPAAMLQTTCCVQSGASGGAVFWSTGELMGLISCNTQDVASGALYPNINMAVPICMLETHLHNYIKTGDIKFLNNLESPDPAIQRLWKLQSLNNKL</sequence>
<dbReference type="PANTHER" id="PTHR21004:SF0">
    <property type="entry name" value="PEROXISOMAL LEADER PEPTIDE-PROCESSING PROTEASE"/>
    <property type="match status" value="1"/>
</dbReference>
<reference evidence="1" key="1">
    <citation type="journal article" date="2023" name="IScience">
        <title>Live-bearing cockroach genome reveals convergent evolutionary mechanisms linked to viviparity in insects and beyond.</title>
        <authorList>
            <person name="Fouks B."/>
            <person name="Harrison M.C."/>
            <person name="Mikhailova A.A."/>
            <person name="Marchal E."/>
            <person name="English S."/>
            <person name="Carruthers M."/>
            <person name="Jennings E.C."/>
            <person name="Chiamaka E.L."/>
            <person name="Frigard R.A."/>
            <person name="Pippel M."/>
            <person name="Attardo G.M."/>
            <person name="Benoit J.B."/>
            <person name="Bornberg-Bauer E."/>
            <person name="Tobe S.S."/>
        </authorList>
    </citation>
    <scope>NUCLEOTIDE SEQUENCE</scope>
    <source>
        <strain evidence="1">Stay&amp;Tobe</strain>
    </source>
</reference>
<evidence type="ECO:0000313" key="1">
    <source>
        <dbReference type="EMBL" id="KAJ9595470.1"/>
    </source>
</evidence>
<dbReference type="InterPro" id="IPR009003">
    <property type="entry name" value="Peptidase_S1_PA"/>
</dbReference>
<dbReference type="InterPro" id="IPR039245">
    <property type="entry name" value="TYSND1/DEG15"/>
</dbReference>
<protein>
    <recommendedName>
        <fullName evidence="3">Peroxisomal leader peptide-processing protease</fullName>
    </recommendedName>
</protein>
<organism evidence="1 2">
    <name type="scientific">Diploptera punctata</name>
    <name type="common">Pacific beetle cockroach</name>
    <dbReference type="NCBI Taxonomy" id="6984"/>
    <lineage>
        <taxon>Eukaryota</taxon>
        <taxon>Metazoa</taxon>
        <taxon>Ecdysozoa</taxon>
        <taxon>Arthropoda</taxon>
        <taxon>Hexapoda</taxon>
        <taxon>Insecta</taxon>
        <taxon>Pterygota</taxon>
        <taxon>Neoptera</taxon>
        <taxon>Polyneoptera</taxon>
        <taxon>Dictyoptera</taxon>
        <taxon>Blattodea</taxon>
        <taxon>Blaberoidea</taxon>
        <taxon>Blaberidae</taxon>
        <taxon>Diplopterinae</taxon>
        <taxon>Diploptera</taxon>
    </lineage>
</organism>
<dbReference type="Proteomes" id="UP001233999">
    <property type="component" value="Unassembled WGS sequence"/>
</dbReference>
<dbReference type="EMBL" id="JASPKZ010002336">
    <property type="protein sequence ID" value="KAJ9595470.1"/>
    <property type="molecule type" value="Genomic_DNA"/>
</dbReference>
<accession>A0AAD8AB70</accession>
<evidence type="ECO:0000313" key="2">
    <source>
        <dbReference type="Proteomes" id="UP001233999"/>
    </source>
</evidence>
<proteinExistence type="predicted"/>
<name>A0AAD8AB70_DIPPU</name>
<dbReference type="AlphaFoldDB" id="A0AAD8AB70"/>
<keyword evidence="2" id="KW-1185">Reference proteome</keyword>